<evidence type="ECO:0000259" key="1">
    <source>
        <dbReference type="Pfam" id="PF11258"/>
    </source>
</evidence>
<dbReference type="Proteomes" id="UP000595847">
    <property type="component" value="Chromosome"/>
</dbReference>
<name>A0A7T5JNZ5_9BACL</name>
<dbReference type="InterPro" id="IPR035328">
    <property type="entry name" value="DUF3048_C"/>
</dbReference>
<protein>
    <submittedName>
        <fullName evidence="3">DUF3048 domain-containing protein</fullName>
    </submittedName>
</protein>
<evidence type="ECO:0000313" key="5">
    <source>
        <dbReference type="Proteomes" id="UP000595847"/>
    </source>
</evidence>
<reference evidence="3 5" key="1">
    <citation type="submission" date="2020-12" db="EMBL/GenBank/DDBJ databases">
        <title>strain FJAT-54423T represents a novel species of the genus Brevibacillus.</title>
        <authorList>
            <person name="Tang R."/>
        </authorList>
    </citation>
    <scope>NUCLEOTIDE SEQUENCE [LARGE SCALE GENOMIC DNA]</scope>
    <source>
        <strain evidence="3 5">FJAT-54423</strain>
    </source>
</reference>
<gene>
    <name evidence="3" type="ORF">JD108_03100</name>
    <name evidence="4" type="ORF">KDJ56_03105</name>
</gene>
<dbReference type="KEGG" id="bcop:JD108_03100"/>
<dbReference type="EMBL" id="CP066308">
    <property type="protein sequence ID" value="QQE74953.1"/>
    <property type="molecule type" value="Genomic_DNA"/>
</dbReference>
<dbReference type="Pfam" id="PF11258">
    <property type="entry name" value="DUF3048"/>
    <property type="match status" value="1"/>
</dbReference>
<dbReference type="Pfam" id="PF17479">
    <property type="entry name" value="DUF3048_C"/>
    <property type="match status" value="1"/>
</dbReference>
<evidence type="ECO:0000313" key="4">
    <source>
        <dbReference type="EMBL" id="QUO42037.1"/>
    </source>
</evidence>
<dbReference type="AlphaFoldDB" id="A0A7T5JNZ5"/>
<proteinExistence type="predicted"/>
<accession>A0A7T5JNZ5</accession>
<dbReference type="SUPFAM" id="SSF159774">
    <property type="entry name" value="YerB-like"/>
    <property type="match status" value="1"/>
</dbReference>
<dbReference type="Proteomes" id="UP000677234">
    <property type="component" value="Chromosome"/>
</dbReference>
<sequence>MRIVEKMWKQDSLSFSEKKRGCGRKTERSAFMQRRITRTLMLLTLALLAACSPKPADTMPQPEQPPAPIVETPPVAEQPPQYPYTAPFTGLGSQERLDQRPIMVMINNAPEARPQSGLNKADLVYEVLSEGEMTRFLAIFHSQKPEVIGPVRSIRPYFIQIGAGLDAMLVHAGGSPDALSTLARSDYSHLDEIPNGKYFWREKFRVAPHNLYTKPELIEQAMLDKGIRMTGELPYFPFLPEDAVITEGEPATKIDLSFHPLNKAGYVYDPEQKKYMRTTAGKPHLDLTTNEQLSATNLLVIASRHRVLDNVGRRQVDVVGPGDGYLFQQGKAKKIKWKRSNGVIRAYEDAALTKELPLLRGNTWVAIVPNAPEMTKYLHFE</sequence>
<keyword evidence="6" id="KW-1185">Reference proteome</keyword>
<dbReference type="Gene3D" id="3.50.90.10">
    <property type="entry name" value="YerB-like"/>
    <property type="match status" value="1"/>
</dbReference>
<evidence type="ECO:0000313" key="6">
    <source>
        <dbReference type="Proteomes" id="UP000677234"/>
    </source>
</evidence>
<evidence type="ECO:0000313" key="3">
    <source>
        <dbReference type="EMBL" id="QQE74953.1"/>
    </source>
</evidence>
<dbReference type="InterPro" id="IPR021416">
    <property type="entry name" value="DUF3048_N"/>
</dbReference>
<dbReference type="EMBL" id="CP073708">
    <property type="protein sequence ID" value="QUO42037.1"/>
    <property type="molecule type" value="Genomic_DNA"/>
</dbReference>
<reference evidence="4" key="2">
    <citation type="submission" date="2021-04" db="EMBL/GenBank/DDBJ databases">
        <title>Brevibacillus composti FJAT-54423, complete genome.</title>
        <authorList>
            <person name="Tang R."/>
        </authorList>
    </citation>
    <scope>NUCLEOTIDE SEQUENCE</scope>
    <source>
        <strain evidence="4">FJAT-54424</strain>
    </source>
</reference>
<evidence type="ECO:0000259" key="2">
    <source>
        <dbReference type="Pfam" id="PF17479"/>
    </source>
</evidence>
<feature type="domain" description="DUF3048" evidence="2">
    <location>
        <begin position="255"/>
        <end position="365"/>
    </location>
</feature>
<dbReference type="InterPro" id="IPR023158">
    <property type="entry name" value="YerB-like_sf"/>
</dbReference>
<feature type="domain" description="DUF3048" evidence="1">
    <location>
        <begin position="88"/>
        <end position="227"/>
    </location>
</feature>
<organism evidence="3 5">
    <name type="scientific">Brevibacillus composti</name>
    <dbReference type="NCBI Taxonomy" id="2796470"/>
    <lineage>
        <taxon>Bacteria</taxon>
        <taxon>Bacillati</taxon>
        <taxon>Bacillota</taxon>
        <taxon>Bacilli</taxon>
        <taxon>Bacillales</taxon>
        <taxon>Paenibacillaceae</taxon>
        <taxon>Brevibacillus</taxon>
    </lineage>
</organism>